<proteinExistence type="inferred from homology"/>
<dbReference type="PANTHER" id="PTHR15970">
    <property type="entry name" value="ELL-ASSOCIATED FACTOR EAF"/>
    <property type="match status" value="1"/>
</dbReference>
<dbReference type="GO" id="GO:0006368">
    <property type="term" value="P:transcription elongation by RNA polymerase II"/>
    <property type="evidence" value="ECO:0007669"/>
    <property type="project" value="InterPro"/>
</dbReference>
<dbReference type="InParanoid" id="W4KFM5"/>
<dbReference type="STRING" id="747525.W4KFM5"/>
<keyword evidence="4" id="KW-0805">Transcription regulation</keyword>
<dbReference type="Pfam" id="PF09816">
    <property type="entry name" value="EAF"/>
    <property type="match status" value="1"/>
</dbReference>
<feature type="compositionally biased region" description="Pro residues" evidence="8">
    <location>
        <begin position="326"/>
        <end position="335"/>
    </location>
</feature>
<sequence>MSSSTSPWSPAPGRYEVQMGQSLVKDLKMRMGTYNAKRALPEKDFYSFRYNFKPESIDPTKPGTIEVQQGKEGTGVRVERPTSQLNEAHEFEGDEKPAKDFECVLIYDPGMGTYTLEKLDSLISLNHKRRVTTRARPSASASPLPHAPEPPSNARSAFKAPTTEEIEAELLEGLEDADGEPDDEVPTRPLPQEEEEEEEEDIPIAAKFQKRPAPAQPPRPPPPKPKPALPHKPTPAEKPPLALPSQPPPPKPRAPPKPKAKPASNKRVHDDPDVEELEINRPSPVKRARASPPPPPPPPVQPTFSLALPTASGPDPLAHQAAFAPPVSPAPPLPAPLADSDDDEWDEVAAPITATMQPLTIVMTEDNGDDNDGGDDEDDEDEEGEEFDDIFQAQMEAVEMDEDDGDGLFPPDEPQPVSTGRPISMNALARGVADEDSDDYSSSSESDDD</sequence>
<feature type="region of interest" description="Disordered" evidence="8">
    <location>
        <begin position="57"/>
        <end position="94"/>
    </location>
</feature>
<dbReference type="AlphaFoldDB" id="W4KFM5"/>
<feature type="compositionally biased region" description="Acidic residues" evidence="8">
    <location>
        <begin position="192"/>
        <end position="202"/>
    </location>
</feature>
<dbReference type="OrthoDB" id="125903at2759"/>
<dbReference type="KEGG" id="hir:HETIRDRAFT_473198"/>
<dbReference type="GO" id="GO:0032783">
    <property type="term" value="C:super elongation complex"/>
    <property type="evidence" value="ECO:0007669"/>
    <property type="project" value="InterPro"/>
</dbReference>
<feature type="compositionally biased region" description="Pro residues" evidence="8">
    <location>
        <begin position="214"/>
        <end position="253"/>
    </location>
</feature>
<dbReference type="Proteomes" id="UP000030671">
    <property type="component" value="Unassembled WGS sequence"/>
</dbReference>
<evidence type="ECO:0000256" key="4">
    <source>
        <dbReference type="ARBA" id="ARBA00023015"/>
    </source>
</evidence>
<dbReference type="GO" id="GO:0003711">
    <property type="term" value="F:transcription elongation factor activity"/>
    <property type="evidence" value="ECO:0007669"/>
    <property type="project" value="TreeGrafter"/>
</dbReference>
<dbReference type="EMBL" id="KI925456">
    <property type="protein sequence ID" value="ETW84529.1"/>
    <property type="molecule type" value="Genomic_DNA"/>
</dbReference>
<keyword evidence="7" id="KW-0539">Nucleus</keyword>
<keyword evidence="5" id="KW-0010">Activator</keyword>
<evidence type="ECO:0000313" key="10">
    <source>
        <dbReference type="EMBL" id="ETW84529.1"/>
    </source>
</evidence>
<accession>W4KFM5</accession>
<feature type="compositionally biased region" description="Acidic residues" evidence="8">
    <location>
        <begin position="366"/>
        <end position="389"/>
    </location>
</feature>
<keyword evidence="11" id="KW-1185">Reference proteome</keyword>
<organism evidence="10 11">
    <name type="scientific">Heterobasidion irregulare (strain TC 32-1)</name>
    <dbReference type="NCBI Taxonomy" id="747525"/>
    <lineage>
        <taxon>Eukaryota</taxon>
        <taxon>Fungi</taxon>
        <taxon>Dikarya</taxon>
        <taxon>Basidiomycota</taxon>
        <taxon>Agaricomycotina</taxon>
        <taxon>Agaricomycetes</taxon>
        <taxon>Russulales</taxon>
        <taxon>Bondarzewiaceae</taxon>
        <taxon>Heterobasidion</taxon>
        <taxon>Heterobasidion annosum species complex</taxon>
    </lineage>
</organism>
<evidence type="ECO:0000259" key="9">
    <source>
        <dbReference type="Pfam" id="PF09816"/>
    </source>
</evidence>
<dbReference type="InterPro" id="IPR019194">
    <property type="entry name" value="Tscrpt_elong_fac_Eaf_N"/>
</dbReference>
<evidence type="ECO:0000256" key="5">
    <source>
        <dbReference type="ARBA" id="ARBA00023159"/>
    </source>
</evidence>
<evidence type="ECO:0000256" key="1">
    <source>
        <dbReference type="ARBA" id="ARBA00004123"/>
    </source>
</evidence>
<dbReference type="InterPro" id="IPR027093">
    <property type="entry name" value="EAF_fam"/>
</dbReference>
<comment type="similarity">
    <text evidence="2">Belongs to the EAF family.</text>
</comment>
<dbReference type="PANTHER" id="PTHR15970:SF2">
    <property type="entry name" value="ELL-ASSOCIATED FACTOR EAF"/>
    <property type="match status" value="1"/>
</dbReference>
<feature type="compositionally biased region" description="Basic residues" evidence="8">
    <location>
        <begin position="254"/>
        <end position="266"/>
    </location>
</feature>
<feature type="compositionally biased region" description="Low complexity" evidence="8">
    <location>
        <begin position="135"/>
        <end position="144"/>
    </location>
</feature>
<feature type="compositionally biased region" description="Pro residues" evidence="8">
    <location>
        <begin position="291"/>
        <end position="301"/>
    </location>
</feature>
<feature type="compositionally biased region" description="Acidic residues" evidence="8">
    <location>
        <begin position="164"/>
        <end position="184"/>
    </location>
</feature>
<dbReference type="GeneID" id="20677498"/>
<comment type="subcellular location">
    <subcellularLocation>
        <location evidence="1">Nucleus</location>
    </subcellularLocation>
</comment>
<evidence type="ECO:0000256" key="6">
    <source>
        <dbReference type="ARBA" id="ARBA00023163"/>
    </source>
</evidence>
<evidence type="ECO:0000256" key="7">
    <source>
        <dbReference type="ARBA" id="ARBA00023242"/>
    </source>
</evidence>
<feature type="compositionally biased region" description="Acidic residues" evidence="8">
    <location>
        <begin position="434"/>
        <end position="449"/>
    </location>
</feature>
<dbReference type="RefSeq" id="XP_009544190.1">
    <property type="nucleotide sequence ID" value="XM_009545895.1"/>
</dbReference>
<gene>
    <name evidence="10" type="ORF">HETIRDRAFT_473198</name>
</gene>
<evidence type="ECO:0000313" key="11">
    <source>
        <dbReference type="Proteomes" id="UP000030671"/>
    </source>
</evidence>
<keyword evidence="6" id="KW-0804">Transcription</keyword>
<evidence type="ECO:0000256" key="2">
    <source>
        <dbReference type="ARBA" id="ARBA00007798"/>
    </source>
</evidence>
<evidence type="ECO:0000256" key="8">
    <source>
        <dbReference type="SAM" id="MobiDB-lite"/>
    </source>
</evidence>
<feature type="region of interest" description="Disordered" evidence="8">
    <location>
        <begin position="133"/>
        <end position="449"/>
    </location>
</feature>
<feature type="domain" description="Transcription elongation factor Eaf N-terminal" evidence="9">
    <location>
        <begin position="15"/>
        <end position="130"/>
    </location>
</feature>
<name>W4KFM5_HETIT</name>
<evidence type="ECO:0000256" key="3">
    <source>
        <dbReference type="ARBA" id="ARBA00022553"/>
    </source>
</evidence>
<reference evidence="10 11" key="1">
    <citation type="journal article" date="2012" name="New Phytol.">
        <title>Insight into trade-off between wood decay and parasitism from the genome of a fungal forest pathogen.</title>
        <authorList>
            <person name="Olson A."/>
            <person name="Aerts A."/>
            <person name="Asiegbu F."/>
            <person name="Belbahri L."/>
            <person name="Bouzid O."/>
            <person name="Broberg A."/>
            <person name="Canback B."/>
            <person name="Coutinho P.M."/>
            <person name="Cullen D."/>
            <person name="Dalman K."/>
            <person name="Deflorio G."/>
            <person name="van Diepen L.T."/>
            <person name="Dunand C."/>
            <person name="Duplessis S."/>
            <person name="Durling M."/>
            <person name="Gonthier P."/>
            <person name="Grimwood J."/>
            <person name="Fossdal C.G."/>
            <person name="Hansson D."/>
            <person name="Henrissat B."/>
            <person name="Hietala A."/>
            <person name="Himmelstrand K."/>
            <person name="Hoffmeister D."/>
            <person name="Hogberg N."/>
            <person name="James T.Y."/>
            <person name="Karlsson M."/>
            <person name="Kohler A."/>
            <person name="Kues U."/>
            <person name="Lee Y.H."/>
            <person name="Lin Y.C."/>
            <person name="Lind M."/>
            <person name="Lindquist E."/>
            <person name="Lombard V."/>
            <person name="Lucas S."/>
            <person name="Lunden K."/>
            <person name="Morin E."/>
            <person name="Murat C."/>
            <person name="Park J."/>
            <person name="Raffaello T."/>
            <person name="Rouze P."/>
            <person name="Salamov A."/>
            <person name="Schmutz J."/>
            <person name="Solheim H."/>
            <person name="Stahlberg J."/>
            <person name="Velez H."/>
            <person name="de Vries R.P."/>
            <person name="Wiebenga A."/>
            <person name="Woodward S."/>
            <person name="Yakovlev I."/>
            <person name="Garbelotto M."/>
            <person name="Martin F."/>
            <person name="Grigoriev I.V."/>
            <person name="Stenlid J."/>
        </authorList>
    </citation>
    <scope>NUCLEOTIDE SEQUENCE [LARGE SCALE GENOMIC DNA]</scope>
    <source>
        <strain evidence="10 11">TC 32-1</strain>
    </source>
</reference>
<dbReference type="HOGENOM" id="CLU_017136_0_0_1"/>
<dbReference type="eggNOG" id="ENOG502SEGQ">
    <property type="taxonomic scope" value="Eukaryota"/>
</dbReference>
<keyword evidence="3" id="KW-0597">Phosphoprotein</keyword>
<protein>
    <recommendedName>
        <fullName evidence="9">Transcription elongation factor Eaf N-terminal domain-containing protein</fullName>
    </recommendedName>
</protein>